<dbReference type="SUPFAM" id="SSF53335">
    <property type="entry name" value="S-adenosyl-L-methionine-dependent methyltransferases"/>
    <property type="match status" value="1"/>
</dbReference>
<organism evidence="2 3">
    <name type="scientific">Flagellimonas pacifica</name>
    <dbReference type="NCBI Taxonomy" id="1247520"/>
    <lineage>
        <taxon>Bacteria</taxon>
        <taxon>Pseudomonadati</taxon>
        <taxon>Bacteroidota</taxon>
        <taxon>Flavobacteriia</taxon>
        <taxon>Flavobacteriales</taxon>
        <taxon>Flavobacteriaceae</taxon>
        <taxon>Flagellimonas</taxon>
    </lineage>
</organism>
<protein>
    <submittedName>
        <fullName evidence="2">Methyltransferase domain-containing protein</fullName>
    </submittedName>
</protein>
<sequence length="207" mass="23536">MTDAWTKRWNDRYQEKEFAYGIKPNEFLKEQIQKLETGKILFGAEGEGRNAVYAASIGWDVCAFDISLEGKNKALALANDNNVSIEYEVGMLPDLDYKDQQFDAIALIYAHFPANIKSEYHKLLNRKLKKGGVLIFEAFGKNHLEYRNMNPKIGGPGDLDSLFSVDELKSDFENYKILELAEKEVQLNEGLYHNGKGSVTRFVGIKN</sequence>
<feature type="domain" description="Methyltransferase type 11" evidence="1">
    <location>
        <begin position="46"/>
        <end position="136"/>
    </location>
</feature>
<dbReference type="OrthoDB" id="9804312at2"/>
<dbReference type="Pfam" id="PF08241">
    <property type="entry name" value="Methyltransf_11"/>
    <property type="match status" value="1"/>
</dbReference>
<dbReference type="CDD" id="cd02440">
    <property type="entry name" value="AdoMet_MTases"/>
    <property type="match status" value="1"/>
</dbReference>
<gene>
    <name evidence="2" type="ORF">SAMN06265377_2176</name>
</gene>
<evidence type="ECO:0000313" key="3">
    <source>
        <dbReference type="Proteomes" id="UP000219048"/>
    </source>
</evidence>
<dbReference type="AlphaFoldDB" id="A0A285MT43"/>
<keyword evidence="3" id="KW-1185">Reference proteome</keyword>
<evidence type="ECO:0000259" key="1">
    <source>
        <dbReference type="Pfam" id="PF08241"/>
    </source>
</evidence>
<reference evidence="3" key="1">
    <citation type="submission" date="2017-09" db="EMBL/GenBank/DDBJ databases">
        <authorList>
            <person name="Varghese N."/>
            <person name="Submissions S."/>
        </authorList>
    </citation>
    <scope>NUCLEOTIDE SEQUENCE [LARGE SCALE GENOMIC DNA]</scope>
    <source>
        <strain evidence="3">DSM 25885</strain>
    </source>
</reference>
<dbReference type="RefSeq" id="WP_097045827.1">
    <property type="nucleotide sequence ID" value="NZ_OBEH01000003.1"/>
</dbReference>
<dbReference type="Gene3D" id="3.40.50.150">
    <property type="entry name" value="Vaccinia Virus protein VP39"/>
    <property type="match status" value="1"/>
</dbReference>
<keyword evidence="2" id="KW-0489">Methyltransferase</keyword>
<keyword evidence="2" id="KW-0808">Transferase</keyword>
<dbReference type="EMBL" id="OBEH01000003">
    <property type="protein sequence ID" value="SNZ00355.1"/>
    <property type="molecule type" value="Genomic_DNA"/>
</dbReference>
<dbReference type="InterPro" id="IPR013216">
    <property type="entry name" value="Methyltransf_11"/>
</dbReference>
<evidence type="ECO:0000313" key="2">
    <source>
        <dbReference type="EMBL" id="SNZ00355.1"/>
    </source>
</evidence>
<accession>A0A285MT43</accession>
<dbReference type="GO" id="GO:0008757">
    <property type="term" value="F:S-adenosylmethionine-dependent methyltransferase activity"/>
    <property type="evidence" value="ECO:0007669"/>
    <property type="project" value="InterPro"/>
</dbReference>
<dbReference type="GO" id="GO:0032259">
    <property type="term" value="P:methylation"/>
    <property type="evidence" value="ECO:0007669"/>
    <property type="project" value="UniProtKB-KW"/>
</dbReference>
<dbReference type="Proteomes" id="UP000219048">
    <property type="component" value="Unassembled WGS sequence"/>
</dbReference>
<proteinExistence type="predicted"/>
<name>A0A285MT43_9FLAO</name>
<dbReference type="InterPro" id="IPR029063">
    <property type="entry name" value="SAM-dependent_MTases_sf"/>
</dbReference>